<dbReference type="GO" id="GO:0005886">
    <property type="term" value="C:plasma membrane"/>
    <property type="evidence" value="ECO:0007669"/>
    <property type="project" value="UniProtKB-SubCell"/>
</dbReference>
<keyword evidence="2 8" id="KW-0813">Transport</keyword>
<keyword evidence="10" id="KW-1185">Reference proteome</keyword>
<organism evidence="9 10">
    <name type="scientific">Paraglaciecola hydrolytica</name>
    <dbReference type="NCBI Taxonomy" id="1799789"/>
    <lineage>
        <taxon>Bacteria</taxon>
        <taxon>Pseudomonadati</taxon>
        <taxon>Pseudomonadota</taxon>
        <taxon>Gammaproteobacteria</taxon>
        <taxon>Alteromonadales</taxon>
        <taxon>Alteromonadaceae</taxon>
        <taxon>Paraglaciecola</taxon>
    </lineage>
</organism>
<keyword evidence="6 8" id="KW-0139">CF(1)</keyword>
<dbReference type="NCBIfam" id="TIGR01145">
    <property type="entry name" value="ATP_synt_delta"/>
    <property type="match status" value="1"/>
</dbReference>
<dbReference type="PANTHER" id="PTHR11910">
    <property type="entry name" value="ATP SYNTHASE DELTA CHAIN"/>
    <property type="match status" value="1"/>
</dbReference>
<dbReference type="NCBIfam" id="NF004404">
    <property type="entry name" value="PRK05758.2-5"/>
    <property type="match status" value="1"/>
</dbReference>
<dbReference type="InterPro" id="IPR026015">
    <property type="entry name" value="ATP_synth_OSCP/delta_N_sf"/>
</dbReference>
<dbReference type="PROSITE" id="PS00389">
    <property type="entry name" value="ATPASE_DELTA"/>
    <property type="match status" value="1"/>
</dbReference>
<dbReference type="Pfam" id="PF00213">
    <property type="entry name" value="OSCP"/>
    <property type="match status" value="1"/>
</dbReference>
<reference evidence="10" key="1">
    <citation type="submission" date="2016-02" db="EMBL/GenBank/DDBJ databases">
        <authorList>
            <person name="Schultz-Johansen M."/>
            <person name="Glaring M.A."/>
            <person name="Bech P.K."/>
            <person name="Stougaard P."/>
        </authorList>
    </citation>
    <scope>NUCLEOTIDE SEQUENCE [LARGE SCALE GENOMIC DNA]</scope>
    <source>
        <strain evidence="10">S66</strain>
    </source>
</reference>
<keyword evidence="5 8" id="KW-0472">Membrane</keyword>
<dbReference type="RefSeq" id="WP_068373716.1">
    <property type="nucleotide sequence ID" value="NZ_LSNE01000003.1"/>
</dbReference>
<dbReference type="EMBL" id="LSNE01000003">
    <property type="protein sequence ID" value="KXI30043.1"/>
    <property type="molecule type" value="Genomic_DNA"/>
</dbReference>
<name>A0A136A482_9ALTE</name>
<keyword evidence="8" id="KW-1003">Cell membrane</keyword>
<dbReference type="NCBIfam" id="NF004402">
    <property type="entry name" value="PRK05758.2-2"/>
    <property type="match status" value="1"/>
</dbReference>
<dbReference type="AlphaFoldDB" id="A0A136A482"/>
<evidence type="ECO:0000256" key="6">
    <source>
        <dbReference type="ARBA" id="ARBA00023196"/>
    </source>
</evidence>
<accession>A0A136A482</accession>
<keyword evidence="4 8" id="KW-0406">Ion transport</keyword>
<dbReference type="SUPFAM" id="SSF47928">
    <property type="entry name" value="N-terminal domain of the delta subunit of the F1F0-ATP synthase"/>
    <property type="match status" value="1"/>
</dbReference>
<dbReference type="GO" id="GO:0045259">
    <property type="term" value="C:proton-transporting ATP synthase complex"/>
    <property type="evidence" value="ECO:0007669"/>
    <property type="project" value="UniProtKB-KW"/>
</dbReference>
<evidence type="ECO:0000256" key="8">
    <source>
        <dbReference type="HAMAP-Rule" id="MF_01416"/>
    </source>
</evidence>
<evidence type="ECO:0000256" key="5">
    <source>
        <dbReference type="ARBA" id="ARBA00023136"/>
    </source>
</evidence>
<evidence type="ECO:0000256" key="4">
    <source>
        <dbReference type="ARBA" id="ARBA00023065"/>
    </source>
</evidence>
<evidence type="ECO:0000256" key="7">
    <source>
        <dbReference type="ARBA" id="ARBA00023310"/>
    </source>
</evidence>
<sequence>MSELTTIARPYAQAAFDYAVEHNAIGHWQEMLMFAAQVASNESIKGLLTGAVAAQKLAEIFNGVCGEQLDQQGQNLIQILAENKRLNALPDIYLMFSQLKAEHDKEIDVDVTSATKLLKKQQTSIGDALEKRLSRKVKLNCSVDPSLIAGVVIKAGDTVIDGSLRSKLNRLADALQA</sequence>
<dbReference type="Gene3D" id="1.10.520.20">
    <property type="entry name" value="N-terminal domain of the delta subunit of the F1F0-ATP synthase"/>
    <property type="match status" value="1"/>
</dbReference>
<evidence type="ECO:0000256" key="1">
    <source>
        <dbReference type="ARBA" id="ARBA00004370"/>
    </source>
</evidence>
<evidence type="ECO:0000313" key="9">
    <source>
        <dbReference type="EMBL" id="KXI30043.1"/>
    </source>
</evidence>
<evidence type="ECO:0000256" key="3">
    <source>
        <dbReference type="ARBA" id="ARBA00022781"/>
    </source>
</evidence>
<protein>
    <recommendedName>
        <fullName evidence="8">ATP synthase subunit delta</fullName>
    </recommendedName>
    <alternativeName>
        <fullName evidence="8">ATP synthase F(1) sector subunit delta</fullName>
    </alternativeName>
    <alternativeName>
        <fullName evidence="8">F-type ATPase subunit delta</fullName>
        <shortName evidence="8">F-ATPase subunit delta</shortName>
    </alternativeName>
</protein>
<keyword evidence="7 8" id="KW-0066">ATP synthesis</keyword>
<comment type="function">
    <text evidence="8">This protein is part of the stalk that links CF(0) to CF(1). It either transmits conformational changes from CF(0) to CF(1) or is implicated in proton conduction.</text>
</comment>
<keyword evidence="3 8" id="KW-0375">Hydrogen ion transport</keyword>
<proteinExistence type="inferred from homology"/>
<dbReference type="STRING" id="1799789.AX660_08555"/>
<evidence type="ECO:0000256" key="2">
    <source>
        <dbReference type="ARBA" id="ARBA00022448"/>
    </source>
</evidence>
<dbReference type="InterPro" id="IPR000711">
    <property type="entry name" value="ATPase_OSCP/dsu"/>
</dbReference>
<gene>
    <name evidence="8" type="primary">atpH</name>
    <name evidence="9" type="ORF">AX660_08555</name>
</gene>
<dbReference type="OrthoDB" id="9816221at2"/>
<dbReference type="GO" id="GO:0046933">
    <property type="term" value="F:proton-transporting ATP synthase activity, rotational mechanism"/>
    <property type="evidence" value="ECO:0007669"/>
    <property type="project" value="UniProtKB-UniRule"/>
</dbReference>
<dbReference type="InterPro" id="IPR020781">
    <property type="entry name" value="ATPase_OSCP/d_CS"/>
</dbReference>
<dbReference type="PRINTS" id="PR00125">
    <property type="entry name" value="ATPASEDELTA"/>
</dbReference>
<comment type="caution">
    <text evidence="9">The sequence shown here is derived from an EMBL/GenBank/DDBJ whole genome shotgun (WGS) entry which is preliminary data.</text>
</comment>
<dbReference type="HAMAP" id="MF_01416">
    <property type="entry name" value="ATP_synth_delta_bact"/>
    <property type="match status" value="1"/>
</dbReference>
<comment type="function">
    <text evidence="8">F(1)F(0) ATP synthase produces ATP from ADP in the presence of a proton or sodium gradient. F-type ATPases consist of two structural domains, F(1) containing the extramembraneous catalytic core and F(0) containing the membrane proton channel, linked together by a central stalk and a peripheral stalk. During catalysis, ATP synthesis in the catalytic domain of F(1) is coupled via a rotary mechanism of the central stalk subunits to proton translocation.</text>
</comment>
<evidence type="ECO:0000313" key="10">
    <source>
        <dbReference type="Proteomes" id="UP000070299"/>
    </source>
</evidence>
<comment type="similarity">
    <text evidence="8">Belongs to the ATPase delta chain family.</text>
</comment>
<dbReference type="Proteomes" id="UP000070299">
    <property type="component" value="Unassembled WGS sequence"/>
</dbReference>
<comment type="subcellular location">
    <subcellularLocation>
        <location evidence="8">Cell membrane</location>
        <topology evidence="8">Peripheral membrane protein</topology>
    </subcellularLocation>
    <subcellularLocation>
        <location evidence="1">Membrane</location>
    </subcellularLocation>
</comment>